<reference evidence="2 3" key="1">
    <citation type="submission" date="2010-08" db="EMBL/GenBank/DDBJ databases">
        <authorList>
            <consortium name="US DOE Joint Genome Institute (JGI-PGF)"/>
            <person name="Lucas S."/>
            <person name="Copeland A."/>
            <person name="Lapidus A."/>
            <person name="Cheng J.-F."/>
            <person name="Bruce D."/>
            <person name="Goodwin L."/>
            <person name="Pitluck S."/>
            <person name="Land M.L."/>
            <person name="Hauser L."/>
            <person name="Chang Y.-J."/>
            <person name="Anderson I.J."/>
            <person name="Johnson E."/>
            <person name="Mulhopadhyay B."/>
            <person name="Kyrpides N."/>
            <person name="Woyke T.J."/>
        </authorList>
    </citation>
    <scope>NUCLEOTIDE SEQUENCE [LARGE SCALE GENOMIC DNA]</scope>
    <source>
        <strain evidence="2 3">6</strain>
    </source>
</reference>
<dbReference type="eggNOG" id="ENOG5033G3V">
    <property type="taxonomic scope" value="Bacteria"/>
</dbReference>
<keyword evidence="1" id="KW-0812">Transmembrane</keyword>
<protein>
    <recommendedName>
        <fullName evidence="4">DUF4129 domain-containing protein</fullName>
    </recommendedName>
</protein>
<evidence type="ECO:0000313" key="3">
    <source>
        <dbReference type="Proteomes" id="UP000005753"/>
    </source>
</evidence>
<proteinExistence type="predicted"/>
<dbReference type="HOGENOM" id="CLU_135591_0_0_9"/>
<evidence type="ECO:0000256" key="1">
    <source>
        <dbReference type="SAM" id="Phobius"/>
    </source>
</evidence>
<dbReference type="AlphaFoldDB" id="I5ARN8"/>
<evidence type="ECO:0000313" key="2">
    <source>
        <dbReference type="EMBL" id="EIM56461.1"/>
    </source>
</evidence>
<dbReference type="EMBL" id="CM001487">
    <property type="protein sequence ID" value="EIM56461.1"/>
    <property type="molecule type" value="Genomic_DNA"/>
</dbReference>
<name>I5ARN8_EUBC6</name>
<dbReference type="OrthoDB" id="2003189at2"/>
<dbReference type="STRING" id="633697.EubceDRAFT1_0622"/>
<keyword evidence="3" id="KW-1185">Reference proteome</keyword>
<accession>I5ARN8</accession>
<keyword evidence="1" id="KW-0472">Membrane</keyword>
<sequence>MKISVELQDPFHFPVYWLLIGLVAAICGVALFVYAFRLRKKMEEERAHELRIRKPAPGAMVLIRKKYLRQLAKVQKEYSESKIDYREAYRKMSKIFRMFVYEVTGIEVQNYTLMEIKKLRIRSLTQLVSHYYKPEFSVQSKADVNKSLEKTRKVIETWN</sequence>
<keyword evidence="1" id="KW-1133">Transmembrane helix</keyword>
<organism evidence="2 3">
    <name type="scientific">Eubacterium cellulosolvens (strain ATCC 43171 / JCM 9499 / 6)</name>
    <name type="common">Cillobacterium cellulosolvens</name>
    <dbReference type="NCBI Taxonomy" id="633697"/>
    <lineage>
        <taxon>Bacteria</taxon>
        <taxon>Bacillati</taxon>
        <taxon>Bacillota</taxon>
        <taxon>Clostridia</taxon>
        <taxon>Eubacteriales</taxon>
        <taxon>Eubacteriaceae</taxon>
        <taxon>Eubacterium</taxon>
    </lineage>
</organism>
<evidence type="ECO:0008006" key="4">
    <source>
        <dbReference type="Google" id="ProtNLM"/>
    </source>
</evidence>
<dbReference type="Proteomes" id="UP000005753">
    <property type="component" value="Chromosome"/>
</dbReference>
<reference evidence="2 3" key="2">
    <citation type="submission" date="2012-02" db="EMBL/GenBank/DDBJ databases">
        <title>Improved High-Quality Draft sequence of Eubacterium cellulosolvens 6.</title>
        <authorList>
            <consortium name="US DOE Joint Genome Institute"/>
            <person name="Lucas S."/>
            <person name="Han J."/>
            <person name="Lapidus A."/>
            <person name="Cheng J.-F."/>
            <person name="Goodwin L."/>
            <person name="Pitluck S."/>
            <person name="Peters L."/>
            <person name="Mikhailova N."/>
            <person name="Gu W."/>
            <person name="Detter J.C."/>
            <person name="Han C."/>
            <person name="Tapia R."/>
            <person name="Land M."/>
            <person name="Hauser L."/>
            <person name="Kyrpides N."/>
            <person name="Ivanova N."/>
            <person name="Pagani I."/>
            <person name="Johnson E."/>
            <person name="Mukhopadhyay B."/>
            <person name="Anderson I."/>
            <person name="Woyke T."/>
        </authorList>
    </citation>
    <scope>NUCLEOTIDE SEQUENCE [LARGE SCALE GENOMIC DNA]</scope>
    <source>
        <strain evidence="2 3">6</strain>
    </source>
</reference>
<feature type="transmembrane region" description="Helical" evidence="1">
    <location>
        <begin position="15"/>
        <end position="36"/>
    </location>
</feature>
<gene>
    <name evidence="2" type="ORF">EubceDRAFT1_0622</name>
</gene>